<protein>
    <submittedName>
        <fullName evidence="1">Uncharacterized protein</fullName>
    </submittedName>
</protein>
<comment type="caution">
    <text evidence="1">The sequence shown here is derived from an EMBL/GenBank/DDBJ whole genome shotgun (WGS) entry which is preliminary data.</text>
</comment>
<accession>A0A6A4SXM1</accession>
<dbReference type="EMBL" id="VEVO01000008">
    <property type="protein sequence ID" value="KAF0038337.1"/>
    <property type="molecule type" value="Genomic_DNA"/>
</dbReference>
<proteinExistence type="predicted"/>
<dbReference type="AlphaFoldDB" id="A0A6A4SXM1"/>
<sequence>MEYEQRAGLEYRLKVWGCGSLSSAVCLHQGLQSITNSHRKWMERCIVIDNTAGRKPVSVPETIQELALHLMAELWEGSGGRVLLEPPERRSCRKHHLLGETEDERRGEEPPLSTPTCRSVCPATCLHIRVSQCQSACLSVCMSCLSPDCVVYGVYGAGKTMGEYVTPTSTSDTGKVEPNEAQCLT</sequence>
<gene>
    <name evidence="1" type="ORF">F2P81_008821</name>
</gene>
<reference evidence="1 2" key="1">
    <citation type="submission" date="2019-06" db="EMBL/GenBank/DDBJ databases">
        <title>Draft genomes of female and male turbot (Scophthalmus maximus).</title>
        <authorList>
            <person name="Xu H."/>
            <person name="Xu X.-W."/>
            <person name="Shao C."/>
            <person name="Chen S."/>
        </authorList>
    </citation>
    <scope>NUCLEOTIDE SEQUENCE [LARGE SCALE GENOMIC DNA]</scope>
    <source>
        <strain evidence="1">Ysfricsl-2016a</strain>
        <tissue evidence="1">Blood</tissue>
    </source>
</reference>
<organism evidence="1 2">
    <name type="scientific">Scophthalmus maximus</name>
    <name type="common">Turbot</name>
    <name type="synonym">Psetta maxima</name>
    <dbReference type="NCBI Taxonomy" id="52904"/>
    <lineage>
        <taxon>Eukaryota</taxon>
        <taxon>Metazoa</taxon>
        <taxon>Chordata</taxon>
        <taxon>Craniata</taxon>
        <taxon>Vertebrata</taxon>
        <taxon>Euteleostomi</taxon>
        <taxon>Actinopterygii</taxon>
        <taxon>Neopterygii</taxon>
        <taxon>Teleostei</taxon>
        <taxon>Neoteleostei</taxon>
        <taxon>Acanthomorphata</taxon>
        <taxon>Carangaria</taxon>
        <taxon>Pleuronectiformes</taxon>
        <taxon>Pleuronectoidei</taxon>
        <taxon>Scophthalmidae</taxon>
        <taxon>Scophthalmus</taxon>
    </lineage>
</organism>
<evidence type="ECO:0000313" key="2">
    <source>
        <dbReference type="Proteomes" id="UP000438429"/>
    </source>
</evidence>
<evidence type="ECO:0000313" key="1">
    <source>
        <dbReference type="EMBL" id="KAF0038337.1"/>
    </source>
</evidence>
<dbReference type="Proteomes" id="UP000438429">
    <property type="component" value="Unassembled WGS sequence"/>
</dbReference>
<name>A0A6A4SXM1_SCOMX</name>